<dbReference type="InterPro" id="IPR058581">
    <property type="entry name" value="TM_HPP"/>
</dbReference>
<keyword evidence="4" id="KW-1185">Reference proteome</keyword>
<evidence type="ECO:0000259" key="2">
    <source>
        <dbReference type="Pfam" id="PF04982"/>
    </source>
</evidence>
<keyword evidence="1" id="KW-0472">Membrane</keyword>
<dbReference type="PANTHER" id="PTHR33741:SF5">
    <property type="entry name" value="TRANSMEMBRANE PROTEIN DDB_G0269096-RELATED"/>
    <property type="match status" value="1"/>
</dbReference>
<evidence type="ECO:0000256" key="1">
    <source>
        <dbReference type="SAM" id="Phobius"/>
    </source>
</evidence>
<proteinExistence type="predicted"/>
<feature type="domain" description="HPP transmembrane region" evidence="2">
    <location>
        <begin position="27"/>
        <end position="186"/>
    </location>
</feature>
<feature type="transmembrane region" description="Helical" evidence="1">
    <location>
        <begin position="33"/>
        <end position="53"/>
    </location>
</feature>
<gene>
    <name evidence="3" type="ORF">THMIRHAS_23080</name>
</gene>
<reference evidence="4" key="1">
    <citation type="submission" date="2019-11" db="EMBL/GenBank/DDBJ databases">
        <title>Isolation and characterization of two novel species in the genus Thiomicrorhabdus.</title>
        <authorList>
            <person name="Mochizuki J."/>
            <person name="Kojima H."/>
            <person name="Fukui M."/>
        </authorList>
    </citation>
    <scope>NUCLEOTIDE SEQUENCE [LARGE SCALE GENOMIC DNA]</scope>
    <source>
        <strain evidence="4">aks77</strain>
    </source>
</reference>
<dbReference type="Pfam" id="PF04982">
    <property type="entry name" value="TM_HPP"/>
    <property type="match status" value="1"/>
</dbReference>
<dbReference type="KEGG" id="tse:THMIRHAS_23080"/>
<feature type="transmembrane region" description="Helical" evidence="1">
    <location>
        <begin position="88"/>
        <end position="106"/>
    </location>
</feature>
<accession>A0A6F8PXS5</accession>
<feature type="transmembrane region" description="Helical" evidence="1">
    <location>
        <begin position="59"/>
        <end position="76"/>
    </location>
</feature>
<protein>
    <recommendedName>
        <fullName evidence="2">HPP transmembrane region domain-containing protein</fullName>
    </recommendedName>
</protein>
<dbReference type="AlphaFoldDB" id="A0A6F8PXS5"/>
<name>A0A6F8PXS5_9GAMM</name>
<keyword evidence="1" id="KW-1133">Transmembrane helix</keyword>
<sequence>MPLISSLRANATLNRLYQIAAPTHINNSLSEKLYSALGGFIGIFAVAIISHHWAPAESIWLITASMGASAVLLFAAPHGPMSQPWPLLGGHLISALIGILFALYALPLLDPLLVMGLSVSLSIFAMYALGCLHPPGGATALTVILGAISAPSSIGFDFLLFPVLLNVLVILMIAVFFHSLSQKKYPVYFASEQSPIALQHTGLSHEEFLSALSKIDSFVDINEQELRRILELTQIGLSNQALSAANIANNRYYSNGELGKNWSVRQVIEVVEEDFTDGEKQRVIFKQKAGYQKLKTDCIALSEFIEWAAYEVEPAASGWQKKQRC</sequence>
<dbReference type="Proteomes" id="UP000501726">
    <property type="component" value="Chromosome"/>
</dbReference>
<evidence type="ECO:0000313" key="3">
    <source>
        <dbReference type="EMBL" id="BBP46935.1"/>
    </source>
</evidence>
<keyword evidence="1" id="KW-0812">Transmembrane</keyword>
<dbReference type="InterPro" id="IPR007065">
    <property type="entry name" value="HPP"/>
</dbReference>
<dbReference type="EMBL" id="AP021889">
    <property type="protein sequence ID" value="BBP46935.1"/>
    <property type="molecule type" value="Genomic_DNA"/>
</dbReference>
<dbReference type="PANTHER" id="PTHR33741">
    <property type="entry name" value="TRANSMEMBRANE PROTEIN DDB_G0269096-RELATED"/>
    <property type="match status" value="1"/>
</dbReference>
<feature type="transmembrane region" description="Helical" evidence="1">
    <location>
        <begin position="160"/>
        <end position="180"/>
    </location>
</feature>
<evidence type="ECO:0000313" key="4">
    <source>
        <dbReference type="Proteomes" id="UP000501726"/>
    </source>
</evidence>
<dbReference type="RefSeq" id="WP_173274031.1">
    <property type="nucleotide sequence ID" value="NZ_AP021889.1"/>
</dbReference>
<organism evidence="3 4">
    <name type="scientific">Thiosulfatimonas sediminis</name>
    <dbReference type="NCBI Taxonomy" id="2675054"/>
    <lineage>
        <taxon>Bacteria</taxon>
        <taxon>Pseudomonadati</taxon>
        <taxon>Pseudomonadota</taxon>
        <taxon>Gammaproteobacteria</taxon>
        <taxon>Thiotrichales</taxon>
        <taxon>Piscirickettsiaceae</taxon>
        <taxon>Thiosulfatimonas</taxon>
    </lineage>
</organism>